<comment type="caution">
    <text evidence="3">The sequence shown here is derived from an EMBL/GenBank/DDBJ whole genome shotgun (WGS) entry which is preliminary data.</text>
</comment>
<evidence type="ECO:0000256" key="1">
    <source>
        <dbReference type="ARBA" id="ARBA00004370"/>
    </source>
</evidence>
<dbReference type="GO" id="GO:0007005">
    <property type="term" value="P:mitochondrion organization"/>
    <property type="evidence" value="ECO:0007669"/>
    <property type="project" value="TreeGrafter"/>
</dbReference>
<dbReference type="GO" id="GO:0016020">
    <property type="term" value="C:membrane"/>
    <property type="evidence" value="ECO:0007669"/>
    <property type="project" value="UniProtKB-SubCell"/>
</dbReference>
<keyword evidence="2" id="KW-0472">Membrane</keyword>
<evidence type="ECO:0000313" key="3">
    <source>
        <dbReference type="EMBL" id="GAI20306.1"/>
    </source>
</evidence>
<dbReference type="GO" id="GO:0005739">
    <property type="term" value="C:mitochondrion"/>
    <property type="evidence" value="ECO:0007669"/>
    <property type="project" value="TreeGrafter"/>
</dbReference>
<protein>
    <submittedName>
        <fullName evidence="3">Uncharacterized protein</fullName>
    </submittedName>
</protein>
<dbReference type="EMBL" id="BARV01015852">
    <property type="protein sequence ID" value="GAI20306.1"/>
    <property type="molecule type" value="Genomic_DNA"/>
</dbReference>
<organism evidence="3">
    <name type="scientific">marine sediment metagenome</name>
    <dbReference type="NCBI Taxonomy" id="412755"/>
    <lineage>
        <taxon>unclassified sequences</taxon>
        <taxon>metagenomes</taxon>
        <taxon>ecological metagenomes</taxon>
    </lineage>
</organism>
<name>X1MQI6_9ZZZZ</name>
<dbReference type="PRINTS" id="PR00679">
    <property type="entry name" value="PROHIBITIN"/>
</dbReference>
<accession>X1MQI6</accession>
<reference evidence="3" key="1">
    <citation type="journal article" date="2014" name="Front. Microbiol.">
        <title>High frequency of phylogenetically diverse reductive dehalogenase-homologous genes in deep subseafloor sedimentary metagenomes.</title>
        <authorList>
            <person name="Kawai M."/>
            <person name="Futagami T."/>
            <person name="Toyoda A."/>
            <person name="Takaki Y."/>
            <person name="Nishi S."/>
            <person name="Hori S."/>
            <person name="Arai W."/>
            <person name="Tsubouchi T."/>
            <person name="Morono Y."/>
            <person name="Uchiyama I."/>
            <person name="Ito T."/>
            <person name="Fujiyama A."/>
            <person name="Inagaki F."/>
            <person name="Takami H."/>
        </authorList>
    </citation>
    <scope>NUCLEOTIDE SEQUENCE</scope>
    <source>
        <strain evidence="3">Expedition CK06-06</strain>
    </source>
</reference>
<sequence length="125" mass="14432">DDIFRILVSDFSVKGVECEKVLLRNVELPPMVKNAIDEKISAEQDAQKMKFVLQKETQERERKRIEAEGISKAQRIIANSLTSQYLQWYYVQTLQELVNSPNNTIIVTPFDQKLTPLLNIPAGRR</sequence>
<dbReference type="PANTHER" id="PTHR23222:SF1">
    <property type="entry name" value="PROHIBITIN-2"/>
    <property type="match status" value="1"/>
</dbReference>
<evidence type="ECO:0000256" key="2">
    <source>
        <dbReference type="ARBA" id="ARBA00023136"/>
    </source>
</evidence>
<dbReference type="InterPro" id="IPR000163">
    <property type="entry name" value="Prohibitin"/>
</dbReference>
<dbReference type="AlphaFoldDB" id="X1MQI6"/>
<gene>
    <name evidence="3" type="ORF">S06H3_27335</name>
</gene>
<dbReference type="PANTHER" id="PTHR23222">
    <property type="entry name" value="PROHIBITIN"/>
    <property type="match status" value="1"/>
</dbReference>
<feature type="non-terminal residue" evidence="3">
    <location>
        <position position="1"/>
    </location>
</feature>
<comment type="subcellular location">
    <subcellularLocation>
        <location evidence="1">Membrane</location>
    </subcellularLocation>
</comment>
<proteinExistence type="predicted"/>